<dbReference type="Proteomes" id="UP000492821">
    <property type="component" value="Unassembled WGS sequence"/>
</dbReference>
<dbReference type="AlphaFoldDB" id="A0A7E4VJ84"/>
<accession>A0A7E4VJ84</accession>
<reference evidence="4" key="2">
    <citation type="submission" date="2020-10" db="UniProtKB">
        <authorList>
            <consortium name="WormBaseParasite"/>
        </authorList>
    </citation>
    <scope>IDENTIFICATION</scope>
</reference>
<dbReference type="Gene3D" id="3.30.160.60">
    <property type="entry name" value="Classic Zinc Finger"/>
    <property type="match status" value="1"/>
</dbReference>
<evidence type="ECO:0000256" key="1">
    <source>
        <dbReference type="PROSITE-ProRule" id="PRU00042"/>
    </source>
</evidence>
<proteinExistence type="predicted"/>
<dbReference type="WBParaSite" id="Pan_g21852.t1">
    <property type="protein sequence ID" value="Pan_g21852.t1"/>
    <property type="gene ID" value="Pan_g21852"/>
</dbReference>
<feature type="domain" description="C2H2-type" evidence="2">
    <location>
        <begin position="161"/>
        <end position="183"/>
    </location>
</feature>
<keyword evidence="1" id="KW-0863">Zinc-finger</keyword>
<reference evidence="3" key="1">
    <citation type="journal article" date="2013" name="Genetics">
        <title>The draft genome and transcriptome of Panagrellus redivivus are shaped by the harsh demands of a free-living lifestyle.</title>
        <authorList>
            <person name="Srinivasan J."/>
            <person name="Dillman A.R."/>
            <person name="Macchietto M.G."/>
            <person name="Heikkinen L."/>
            <person name="Lakso M."/>
            <person name="Fracchia K.M."/>
            <person name="Antoshechkin I."/>
            <person name="Mortazavi A."/>
            <person name="Wong G."/>
            <person name="Sternberg P.W."/>
        </authorList>
    </citation>
    <scope>NUCLEOTIDE SEQUENCE [LARGE SCALE GENOMIC DNA]</scope>
    <source>
        <strain evidence="3">MT8872</strain>
    </source>
</reference>
<dbReference type="InterPro" id="IPR013087">
    <property type="entry name" value="Znf_C2H2_type"/>
</dbReference>
<dbReference type="GO" id="GO:0008270">
    <property type="term" value="F:zinc ion binding"/>
    <property type="evidence" value="ECO:0007669"/>
    <property type="project" value="UniProtKB-KW"/>
</dbReference>
<keyword evidence="1" id="KW-0862">Zinc</keyword>
<evidence type="ECO:0000259" key="2">
    <source>
        <dbReference type="PROSITE" id="PS50157"/>
    </source>
</evidence>
<protein>
    <submittedName>
        <fullName evidence="4">C2H2-type domain-containing protein</fullName>
    </submittedName>
</protein>
<keyword evidence="1" id="KW-0479">Metal-binding</keyword>
<name>A0A7E4VJ84_PANRE</name>
<sequence>MNNNPQSYNRHQLSSVPSMLPHAAHQYVWQQCHLMNQPFNGYYNNTIAPQIMSNYNSMSPYMLRPNFPTVGNASNNFGTNYAFNQMQGIMQPRFASYPPMSMTVPHQLSLVQNQANVAPTAQNEKSKVAETRLIKCDYCPKKVARDKMYEHRGRCALIRSHACLFCPKRFEKRYGLKQHILTHKETFGKICNSCLRSINEVRELVHCDQNAKKPTAKCHECIQFYNIYVSQKYRRYAVDLPTETPVEAPQNLPIANLVNSSDMKTLFQMQYGTRQCKFLSKKLMASV</sequence>
<evidence type="ECO:0000313" key="3">
    <source>
        <dbReference type="Proteomes" id="UP000492821"/>
    </source>
</evidence>
<evidence type="ECO:0000313" key="4">
    <source>
        <dbReference type="WBParaSite" id="Pan_g21852.t1"/>
    </source>
</evidence>
<organism evidence="3 4">
    <name type="scientific">Panagrellus redivivus</name>
    <name type="common">Microworm</name>
    <dbReference type="NCBI Taxonomy" id="6233"/>
    <lineage>
        <taxon>Eukaryota</taxon>
        <taxon>Metazoa</taxon>
        <taxon>Ecdysozoa</taxon>
        <taxon>Nematoda</taxon>
        <taxon>Chromadorea</taxon>
        <taxon>Rhabditida</taxon>
        <taxon>Tylenchina</taxon>
        <taxon>Panagrolaimomorpha</taxon>
        <taxon>Panagrolaimoidea</taxon>
        <taxon>Panagrolaimidae</taxon>
        <taxon>Panagrellus</taxon>
    </lineage>
</organism>
<dbReference type="PROSITE" id="PS50157">
    <property type="entry name" value="ZINC_FINGER_C2H2_2"/>
    <property type="match status" value="1"/>
</dbReference>
<keyword evidence="3" id="KW-1185">Reference proteome</keyword>
<dbReference type="PROSITE" id="PS00028">
    <property type="entry name" value="ZINC_FINGER_C2H2_1"/>
    <property type="match status" value="1"/>
</dbReference>